<protein>
    <submittedName>
        <fullName evidence="2">Uncharacterized protein</fullName>
    </submittedName>
</protein>
<evidence type="ECO:0000313" key="2">
    <source>
        <dbReference type="EMBL" id="KKN60725.1"/>
    </source>
</evidence>
<name>A0A0F9RWA6_9ZZZZ</name>
<proteinExistence type="predicted"/>
<dbReference type="AlphaFoldDB" id="A0A0F9RWA6"/>
<comment type="caution">
    <text evidence="2">The sequence shown here is derived from an EMBL/GenBank/DDBJ whole genome shotgun (WGS) entry which is preliminary data.</text>
</comment>
<gene>
    <name evidence="2" type="ORF">LCGC14_0529240</name>
</gene>
<feature type="coiled-coil region" evidence="1">
    <location>
        <begin position="78"/>
        <end position="105"/>
    </location>
</feature>
<evidence type="ECO:0000256" key="1">
    <source>
        <dbReference type="SAM" id="Coils"/>
    </source>
</evidence>
<keyword evidence="1" id="KW-0175">Coiled coil</keyword>
<reference evidence="2" key="1">
    <citation type="journal article" date="2015" name="Nature">
        <title>Complex archaea that bridge the gap between prokaryotes and eukaryotes.</title>
        <authorList>
            <person name="Spang A."/>
            <person name="Saw J.H."/>
            <person name="Jorgensen S.L."/>
            <person name="Zaremba-Niedzwiedzka K."/>
            <person name="Martijn J."/>
            <person name="Lind A.E."/>
            <person name="van Eijk R."/>
            <person name="Schleper C."/>
            <person name="Guy L."/>
            <person name="Ettema T.J."/>
        </authorList>
    </citation>
    <scope>NUCLEOTIDE SEQUENCE</scope>
</reference>
<accession>A0A0F9RWA6</accession>
<organism evidence="2">
    <name type="scientific">marine sediment metagenome</name>
    <dbReference type="NCBI Taxonomy" id="412755"/>
    <lineage>
        <taxon>unclassified sequences</taxon>
        <taxon>metagenomes</taxon>
        <taxon>ecological metagenomes</taxon>
    </lineage>
</organism>
<dbReference type="EMBL" id="LAZR01000685">
    <property type="protein sequence ID" value="KKN60725.1"/>
    <property type="molecule type" value="Genomic_DNA"/>
</dbReference>
<sequence length="200" mass="22634">MTSPSAEERTRWRKAITARRTGAPGGNLCDELRCEHRELYTTFACESAALLSLLDALAQAEQIRDAYKLGEEVVFDRAIRAERARDEAREEVGRLREAKDGAYEERNRCVALIAAMGKYLGWRVGLSRTAIEGWDEEWHGIIYIDTPRGQISWHYHDSHAPFFGGLPPYTGTWDGHDTGEKYRRVAEVHAALDAEPRSEG</sequence>